<dbReference type="KEGG" id="ccot:CCAX7_44170"/>
<keyword evidence="2" id="KW-1185">Reference proteome</keyword>
<dbReference type="AlphaFoldDB" id="A0A402CXC3"/>
<evidence type="ECO:0000313" key="2">
    <source>
        <dbReference type="Proteomes" id="UP000287394"/>
    </source>
</evidence>
<dbReference type="RefSeq" id="WP_119321954.1">
    <property type="nucleotide sequence ID" value="NZ_AP025739.1"/>
</dbReference>
<sequence length="136" mass="14877">MKVRNLCVVGALAAAVLSFSAPATRADDMSSSSSIDYKTLINPKWDYTDLQHAKAYGLTDSQTATVAKIAWKTGWSFTDVLAMVQRGESFGFIAQKANLRLSDVMDSSDVWDKIAAYKMAYEHTGKKAMMDSSSSM</sequence>
<accession>A0A402CXC3</accession>
<gene>
    <name evidence="1" type="ORF">CCAX7_44170</name>
</gene>
<dbReference type="EMBL" id="AP025739">
    <property type="protein sequence ID" value="BDI32366.1"/>
    <property type="molecule type" value="Genomic_DNA"/>
</dbReference>
<reference evidence="1 2" key="1">
    <citation type="journal article" date="2019" name="Int. J. Syst. Evol. Microbiol.">
        <title>Capsulimonas corticalis gen. nov., sp. nov., an aerobic capsulated bacterium, of a novel bacterial order, Capsulimonadales ord. nov., of the class Armatimonadia of the phylum Armatimonadetes.</title>
        <authorList>
            <person name="Li J."/>
            <person name="Kudo C."/>
            <person name="Tonouchi A."/>
        </authorList>
    </citation>
    <scope>NUCLEOTIDE SEQUENCE [LARGE SCALE GENOMIC DNA]</scope>
    <source>
        <strain evidence="1 2">AX-7</strain>
    </source>
</reference>
<name>A0A402CXC3_9BACT</name>
<proteinExistence type="predicted"/>
<protein>
    <submittedName>
        <fullName evidence="1">Uncharacterized protein</fullName>
    </submittedName>
</protein>
<evidence type="ECO:0000313" key="1">
    <source>
        <dbReference type="EMBL" id="BDI32366.1"/>
    </source>
</evidence>
<dbReference type="Proteomes" id="UP000287394">
    <property type="component" value="Chromosome"/>
</dbReference>
<organism evidence="1 2">
    <name type="scientific">Capsulimonas corticalis</name>
    <dbReference type="NCBI Taxonomy" id="2219043"/>
    <lineage>
        <taxon>Bacteria</taxon>
        <taxon>Bacillati</taxon>
        <taxon>Armatimonadota</taxon>
        <taxon>Armatimonadia</taxon>
        <taxon>Capsulimonadales</taxon>
        <taxon>Capsulimonadaceae</taxon>
        <taxon>Capsulimonas</taxon>
    </lineage>
</organism>